<name>A0A6L6UBL6_9FLAO</name>
<dbReference type="RefSeq" id="WP_157364750.1">
    <property type="nucleotide sequence ID" value="NZ_WOWS01000007.1"/>
</dbReference>
<sequence length="277" mass="32338">MKTNILIPTDFSDNAWCATVYALKLFKDKDCLFYFFHSTKLKINSTAKLSNKLIHFLTENATKELLHLKDIAESTDANPKHDFEIIVCNNDLNETMVRIIEKNDINLVVMGTKGATKGKEIIFGSNTVKAIRKIKKCPILVVPDEYDYMRPSQIAFPTDFNRLYSEELKPLKFLSDLHQSKIRVIHINKEEELTELQEYNLDQLEVKLKKHNHSFHWMPDYGKKHTAIKDFIDELNINILVMVSYKYSFIKRILREPVIKKIGFKPSIPFLVIPYNN</sequence>
<protein>
    <submittedName>
        <fullName evidence="2">Universal stress protein</fullName>
    </submittedName>
</protein>
<dbReference type="Proteomes" id="UP000478208">
    <property type="component" value="Unassembled WGS sequence"/>
</dbReference>
<evidence type="ECO:0000313" key="2">
    <source>
        <dbReference type="EMBL" id="MUU79690.1"/>
    </source>
</evidence>
<feature type="domain" description="UspA" evidence="1">
    <location>
        <begin position="3"/>
        <end position="143"/>
    </location>
</feature>
<dbReference type="Pfam" id="PF00582">
    <property type="entry name" value="Usp"/>
    <property type="match status" value="1"/>
</dbReference>
<accession>A0A6L6UBL6</accession>
<keyword evidence="3" id="KW-1185">Reference proteome</keyword>
<organism evidence="2 3">
    <name type="scientific">Winogradskyella endarachnes</name>
    <dbReference type="NCBI Taxonomy" id="2681965"/>
    <lineage>
        <taxon>Bacteria</taxon>
        <taxon>Pseudomonadati</taxon>
        <taxon>Bacteroidota</taxon>
        <taxon>Flavobacteriia</taxon>
        <taxon>Flavobacteriales</taxon>
        <taxon>Flavobacteriaceae</taxon>
        <taxon>Winogradskyella</taxon>
    </lineage>
</organism>
<dbReference type="CDD" id="cd00293">
    <property type="entry name" value="USP-like"/>
    <property type="match status" value="1"/>
</dbReference>
<dbReference type="PANTHER" id="PTHR31964">
    <property type="entry name" value="ADENINE NUCLEOTIDE ALPHA HYDROLASES-LIKE SUPERFAMILY PROTEIN"/>
    <property type="match status" value="1"/>
</dbReference>
<dbReference type="PANTHER" id="PTHR31964:SF113">
    <property type="entry name" value="USPA DOMAIN-CONTAINING PROTEIN"/>
    <property type="match status" value="1"/>
</dbReference>
<dbReference type="InterPro" id="IPR014729">
    <property type="entry name" value="Rossmann-like_a/b/a_fold"/>
</dbReference>
<proteinExistence type="predicted"/>
<dbReference type="SUPFAM" id="SSF52402">
    <property type="entry name" value="Adenine nucleotide alpha hydrolases-like"/>
    <property type="match status" value="2"/>
</dbReference>
<comment type="caution">
    <text evidence="2">The sequence shown here is derived from an EMBL/GenBank/DDBJ whole genome shotgun (WGS) entry which is preliminary data.</text>
</comment>
<dbReference type="InterPro" id="IPR006016">
    <property type="entry name" value="UspA"/>
</dbReference>
<evidence type="ECO:0000313" key="3">
    <source>
        <dbReference type="Proteomes" id="UP000478208"/>
    </source>
</evidence>
<gene>
    <name evidence="2" type="ORF">GN138_14660</name>
</gene>
<reference evidence="2 3" key="1">
    <citation type="submission" date="2019-12" db="EMBL/GenBank/DDBJ databases">
        <authorList>
            <person name="Li J."/>
        </authorList>
    </citation>
    <scope>NUCLEOTIDE SEQUENCE [LARGE SCALE GENOMIC DNA]</scope>
    <source>
        <strain evidence="2 3">HL2-2</strain>
    </source>
</reference>
<dbReference type="EMBL" id="WOWS01000007">
    <property type="protein sequence ID" value="MUU79690.1"/>
    <property type="molecule type" value="Genomic_DNA"/>
</dbReference>
<dbReference type="AlphaFoldDB" id="A0A6L6UBL6"/>
<evidence type="ECO:0000259" key="1">
    <source>
        <dbReference type="Pfam" id="PF00582"/>
    </source>
</evidence>
<dbReference type="Gene3D" id="3.40.50.620">
    <property type="entry name" value="HUPs"/>
    <property type="match status" value="2"/>
</dbReference>